<evidence type="ECO:0000256" key="6">
    <source>
        <dbReference type="ARBA" id="ARBA00023118"/>
    </source>
</evidence>
<evidence type="ECO:0000256" key="2">
    <source>
        <dbReference type="ARBA" id="ARBA00022723"/>
    </source>
</evidence>
<dbReference type="GO" id="GO:0051607">
    <property type="term" value="P:defense response to virus"/>
    <property type="evidence" value="ECO:0007669"/>
    <property type="project" value="UniProtKB-UniRule"/>
</dbReference>
<evidence type="ECO:0000256" key="7">
    <source>
        <dbReference type="HAMAP-Rule" id="MF_01471"/>
    </source>
</evidence>
<dbReference type="PANTHER" id="PTHR30319">
    <property type="entry name" value="PHENYLACETIC ACID REGULATOR-RELATED TRANSCRIPTIONAL REPRESSOR"/>
    <property type="match status" value="1"/>
</dbReference>
<comment type="cofactor">
    <cofactor evidence="7">
        <name>Mg(2+)</name>
        <dbReference type="ChEBI" id="CHEBI:18420"/>
    </cofactor>
</comment>
<dbReference type="InterPro" id="IPR048846">
    <property type="entry name" value="PaaX-like_central"/>
</dbReference>
<dbReference type="GO" id="GO:0006351">
    <property type="term" value="P:DNA-templated transcription"/>
    <property type="evidence" value="ECO:0007669"/>
    <property type="project" value="TreeGrafter"/>
</dbReference>
<comment type="subunit">
    <text evidence="7">Homodimer, forms a heterotetramer with a Cas1 homodimer.</text>
</comment>
<comment type="similarity">
    <text evidence="7">Belongs to the CRISPR-associated endoribonuclease Cas2 protein family.</text>
</comment>
<dbReference type="GO" id="GO:0046872">
    <property type="term" value="F:metal ion binding"/>
    <property type="evidence" value="ECO:0007669"/>
    <property type="project" value="UniProtKB-UniRule"/>
</dbReference>
<dbReference type="GO" id="GO:0004521">
    <property type="term" value="F:RNA endonuclease activity"/>
    <property type="evidence" value="ECO:0007669"/>
    <property type="project" value="InterPro"/>
</dbReference>
<comment type="function">
    <text evidence="7">CRISPR (clustered regularly interspaced short palindromic repeat), is an adaptive immune system that provides protection against mobile genetic elements (viruses, transposable elements and conjugative plasmids). CRISPR clusters contain sequences complementary to antecedent mobile elements and target invading nucleic acids. CRISPR clusters are transcribed and processed into CRISPR RNA (crRNA). Functions as a ssRNA-specific endoribonuclease. Involved in the integration of spacer DNA into the CRISPR cassette.</text>
</comment>
<dbReference type="Proteomes" id="UP000033986">
    <property type="component" value="Unassembled WGS sequence"/>
</dbReference>
<proteinExistence type="inferred from homology"/>
<dbReference type="SUPFAM" id="SSF46785">
    <property type="entry name" value="Winged helix' DNA-binding domain"/>
    <property type="match status" value="1"/>
</dbReference>
<comment type="caution">
    <text evidence="9">The sequence shown here is derived from an EMBL/GenBank/DDBJ whole genome shotgun (WGS) entry which is preliminary data.</text>
</comment>
<dbReference type="PANTHER" id="PTHR30319:SF1">
    <property type="entry name" value="TRANSCRIPTIONAL REPRESSOR PAAX"/>
    <property type="match status" value="1"/>
</dbReference>
<evidence type="ECO:0000256" key="5">
    <source>
        <dbReference type="ARBA" id="ARBA00022842"/>
    </source>
</evidence>
<dbReference type="Gene3D" id="3.30.70.2650">
    <property type="match status" value="1"/>
</dbReference>
<reference evidence="9 10" key="1">
    <citation type="journal article" date="2015" name="Nature">
        <title>rRNA introns, odd ribosomes, and small enigmatic genomes across a large radiation of phyla.</title>
        <authorList>
            <person name="Brown C.T."/>
            <person name="Hug L.A."/>
            <person name="Thomas B.C."/>
            <person name="Sharon I."/>
            <person name="Castelle C.J."/>
            <person name="Singh A."/>
            <person name="Wilkins M.J."/>
            <person name="Williams K.H."/>
            <person name="Banfield J.F."/>
        </authorList>
    </citation>
    <scope>NUCLEOTIDE SEQUENCE [LARGE SCALE GENOMIC DNA]</scope>
</reference>
<keyword evidence="6 7" id="KW-0051">Antiviral defense</keyword>
<organism evidence="9 10">
    <name type="scientific">Candidatus Azambacteria bacterium GW2011_GWB1_42_17</name>
    <dbReference type="NCBI Taxonomy" id="1618615"/>
    <lineage>
        <taxon>Bacteria</taxon>
        <taxon>Candidatus Azamiibacteriota</taxon>
    </lineage>
</organism>
<evidence type="ECO:0000313" key="9">
    <source>
        <dbReference type="EMBL" id="KKS43679.1"/>
    </source>
</evidence>
<keyword evidence="5 7" id="KW-0460">Magnesium</keyword>
<dbReference type="InterPro" id="IPR036390">
    <property type="entry name" value="WH_DNA-bd_sf"/>
</dbReference>
<feature type="domain" description="Transcriptional repressor PaaX-like central Cas2-like" evidence="8">
    <location>
        <begin position="98"/>
        <end position="174"/>
    </location>
</feature>
<dbReference type="GO" id="GO:0016787">
    <property type="term" value="F:hydrolase activity"/>
    <property type="evidence" value="ECO:0007669"/>
    <property type="project" value="UniProtKB-KW"/>
</dbReference>
<dbReference type="EMBL" id="LCDB01000027">
    <property type="protein sequence ID" value="KKS43679.1"/>
    <property type="molecule type" value="Genomic_DNA"/>
</dbReference>
<sequence>MKKGDIERKILDHLLISGAVILALQHPANMSRFLRRLPRDLRRYKETQLRRALHRLKKQGRIEYIKESDNNMTIKITKGGRDFLRKMDFDNLTLERTENWDKKWRLVIFDIPEKKKPAREVLREKLKDLGMKKLQHSIWITPFPCEKEINLIKTVFNLSDYWVDVIITENIGAKEYQMRKHFDLI</sequence>
<dbReference type="AlphaFoldDB" id="A0A0G0Z4P6"/>
<evidence type="ECO:0000256" key="1">
    <source>
        <dbReference type="ARBA" id="ARBA00022722"/>
    </source>
</evidence>
<dbReference type="EC" id="3.1.-.-" evidence="7"/>
<dbReference type="HAMAP" id="MF_01471">
    <property type="entry name" value="Cas2"/>
    <property type="match status" value="1"/>
</dbReference>
<evidence type="ECO:0000313" key="10">
    <source>
        <dbReference type="Proteomes" id="UP000033986"/>
    </source>
</evidence>
<evidence type="ECO:0000256" key="3">
    <source>
        <dbReference type="ARBA" id="ARBA00022759"/>
    </source>
</evidence>
<feature type="binding site" evidence="7">
    <location>
        <position position="110"/>
    </location>
    <ligand>
        <name>Mg(2+)</name>
        <dbReference type="ChEBI" id="CHEBI:18420"/>
        <note>catalytic</note>
    </ligand>
</feature>
<name>A0A0G0Z4P6_9BACT</name>
<gene>
    <name evidence="7" type="primary">cas2</name>
    <name evidence="9" type="ORF">UV07_C0027G0003</name>
</gene>
<accession>A0A0G0Z4P6</accession>
<dbReference type="InterPro" id="IPR021127">
    <property type="entry name" value="CRISPR_associated_Cas2"/>
</dbReference>
<keyword evidence="3 7" id="KW-0255">Endonuclease</keyword>
<dbReference type="GO" id="GO:0043571">
    <property type="term" value="P:maintenance of CRISPR repeat elements"/>
    <property type="evidence" value="ECO:0007669"/>
    <property type="project" value="UniProtKB-UniRule"/>
</dbReference>
<protein>
    <recommendedName>
        <fullName evidence="7">CRISPR-associated endoribonuclease Cas2</fullName>
        <ecNumber evidence="7">3.1.-.-</ecNumber>
    </recommendedName>
</protein>
<evidence type="ECO:0000256" key="4">
    <source>
        <dbReference type="ARBA" id="ARBA00022801"/>
    </source>
</evidence>
<dbReference type="SUPFAM" id="SSF143430">
    <property type="entry name" value="TTP0101/SSO1404-like"/>
    <property type="match status" value="1"/>
</dbReference>
<evidence type="ECO:0000259" key="8">
    <source>
        <dbReference type="Pfam" id="PF20803"/>
    </source>
</evidence>
<keyword evidence="2 7" id="KW-0479">Metal-binding</keyword>
<keyword evidence="1 7" id="KW-0540">Nuclease</keyword>
<keyword evidence="4 7" id="KW-0378">Hydrolase</keyword>
<dbReference type="Pfam" id="PF20803">
    <property type="entry name" value="PaaX_M"/>
    <property type="match status" value="1"/>
</dbReference>